<dbReference type="AlphaFoldDB" id="A0AA39FEM0"/>
<keyword evidence="4" id="KW-1185">Reference proteome</keyword>
<proteinExistence type="predicted"/>
<evidence type="ECO:0000256" key="2">
    <source>
        <dbReference type="SAM" id="SignalP"/>
    </source>
</evidence>
<feature type="compositionally biased region" description="Low complexity" evidence="1">
    <location>
        <begin position="78"/>
        <end position="95"/>
    </location>
</feature>
<feature type="signal peptide" evidence="2">
    <location>
        <begin position="1"/>
        <end position="27"/>
    </location>
</feature>
<feature type="region of interest" description="Disordered" evidence="1">
    <location>
        <begin position="47"/>
        <end position="117"/>
    </location>
</feature>
<dbReference type="Proteomes" id="UP001168972">
    <property type="component" value="Unassembled WGS sequence"/>
</dbReference>
<evidence type="ECO:0000256" key="1">
    <source>
        <dbReference type="SAM" id="MobiDB-lite"/>
    </source>
</evidence>
<protein>
    <recommendedName>
        <fullName evidence="5">Secreted protein</fullName>
    </recommendedName>
</protein>
<evidence type="ECO:0000313" key="3">
    <source>
        <dbReference type="EMBL" id="KAK0167986.1"/>
    </source>
</evidence>
<gene>
    <name evidence="3" type="ORF">PV327_001831</name>
</gene>
<organism evidence="3 4">
    <name type="scientific">Microctonus hyperodae</name>
    <name type="common">Parasitoid wasp</name>
    <dbReference type="NCBI Taxonomy" id="165561"/>
    <lineage>
        <taxon>Eukaryota</taxon>
        <taxon>Metazoa</taxon>
        <taxon>Ecdysozoa</taxon>
        <taxon>Arthropoda</taxon>
        <taxon>Hexapoda</taxon>
        <taxon>Insecta</taxon>
        <taxon>Pterygota</taxon>
        <taxon>Neoptera</taxon>
        <taxon>Endopterygota</taxon>
        <taxon>Hymenoptera</taxon>
        <taxon>Apocrita</taxon>
        <taxon>Ichneumonoidea</taxon>
        <taxon>Braconidae</taxon>
        <taxon>Euphorinae</taxon>
        <taxon>Microctonus</taxon>
    </lineage>
</organism>
<comment type="caution">
    <text evidence="3">The sequence shown here is derived from an EMBL/GenBank/DDBJ whole genome shotgun (WGS) entry which is preliminary data.</text>
</comment>
<keyword evidence="2" id="KW-0732">Signal</keyword>
<evidence type="ECO:0000313" key="4">
    <source>
        <dbReference type="Proteomes" id="UP001168972"/>
    </source>
</evidence>
<name>A0AA39FEM0_MICHY</name>
<accession>A0AA39FEM0</accession>
<feature type="compositionally biased region" description="Polar residues" evidence="1">
    <location>
        <begin position="53"/>
        <end position="76"/>
    </location>
</feature>
<sequence length="117" mass="12922">MVGPTLLCAGFLCCLLRILLCLCLCRCCDDCRWKPCRVVIVDKDKVRKSDKSNATTSTGQNTTSLLPESQSNNREMTTTKITTSTKTSMPTRTTSLSNNTWPVKGHELLLSPAQLPE</sequence>
<feature type="chain" id="PRO_5041461018" description="Secreted protein" evidence="2">
    <location>
        <begin position="28"/>
        <end position="117"/>
    </location>
</feature>
<reference evidence="3" key="1">
    <citation type="journal article" date="2023" name="bioRxiv">
        <title>Scaffold-level genome assemblies of two parasitoid biocontrol wasps reveal the parthenogenesis mechanism and an associated novel virus.</title>
        <authorList>
            <person name="Inwood S."/>
            <person name="Skelly J."/>
            <person name="Guhlin J."/>
            <person name="Harrop T."/>
            <person name="Goldson S."/>
            <person name="Dearden P."/>
        </authorList>
    </citation>
    <scope>NUCLEOTIDE SEQUENCE</scope>
    <source>
        <strain evidence="3">Lincoln</strain>
        <tissue evidence="3">Whole body</tissue>
    </source>
</reference>
<evidence type="ECO:0008006" key="5">
    <source>
        <dbReference type="Google" id="ProtNLM"/>
    </source>
</evidence>
<reference evidence="3" key="2">
    <citation type="submission" date="2023-03" db="EMBL/GenBank/DDBJ databases">
        <authorList>
            <person name="Inwood S.N."/>
            <person name="Skelly J.G."/>
            <person name="Guhlin J."/>
            <person name="Harrop T.W.R."/>
            <person name="Goldson S.G."/>
            <person name="Dearden P.K."/>
        </authorList>
    </citation>
    <scope>NUCLEOTIDE SEQUENCE</scope>
    <source>
        <strain evidence="3">Lincoln</strain>
        <tissue evidence="3">Whole body</tissue>
    </source>
</reference>
<dbReference type="EMBL" id="JAQQBR010001831">
    <property type="protein sequence ID" value="KAK0167986.1"/>
    <property type="molecule type" value="Genomic_DNA"/>
</dbReference>